<name>A0AA48GU25_9BACT</name>
<protein>
    <submittedName>
        <fullName evidence="2">Uncharacterized protein</fullName>
    </submittedName>
</protein>
<evidence type="ECO:0000313" key="2">
    <source>
        <dbReference type="EMBL" id="BDU76214.1"/>
    </source>
</evidence>
<gene>
    <name evidence="2" type="ORF">METESE_11720</name>
</gene>
<keyword evidence="3" id="KW-1185">Reference proteome</keyword>
<sequence length="391" mass="42097">MRRAEGRGWLLHTGEDAPYAGWGGVRALDQAWNLATAPWEGLGALARLAGLLPGGFALLWDAPVAWLDDLAPEVRAGYWKLLTQTPGLALHVRDAAFAPHLREPGRVRLQARTAPTGDLGQAWRRGWIGWVPETRAGHWELPGLGTAADAEPPAWLWGELILPLGALEHLDPVDLARTLEEAQARSEKAISLRMEAGAWPGGLPFQRRRTGWRVSFLGGREWQLAGAGWDRAGEAVRALVEALEHALRCPIHPGVSTDPLAAEALGRQAMNEGLPWRSALPLPPAPPSFTPGLGLDPRDPSPLESRCAFPRPLSQLLGPPEAALRVPAVPMEGPVGAFVAGLQTPPALRWLPPEAALPGPFMPDHPWAEAAAFPPPPDTTQVLQPALFEDL</sequence>
<dbReference type="KEGG" id="msea:METESE_11720"/>
<dbReference type="AlphaFoldDB" id="A0AA48GU25"/>
<evidence type="ECO:0000256" key="1">
    <source>
        <dbReference type="SAM" id="MobiDB-lite"/>
    </source>
</evidence>
<evidence type="ECO:0000313" key="3">
    <source>
        <dbReference type="Proteomes" id="UP001228113"/>
    </source>
</evidence>
<dbReference type="EMBL" id="AP027081">
    <property type="protein sequence ID" value="BDU76214.1"/>
    <property type="molecule type" value="Genomic_DNA"/>
</dbReference>
<accession>A0AA48GU25</accession>
<dbReference type="RefSeq" id="WP_243333275.1">
    <property type="nucleotide sequence ID" value="NZ_AP027081.1"/>
</dbReference>
<proteinExistence type="predicted"/>
<dbReference type="Proteomes" id="UP001228113">
    <property type="component" value="Chromosome"/>
</dbReference>
<feature type="region of interest" description="Disordered" evidence="1">
    <location>
        <begin position="282"/>
        <end position="301"/>
    </location>
</feature>
<reference evidence="2" key="1">
    <citation type="journal article" date="2023" name="Int. J. Syst. Evol. Microbiol.">
        <title>Mesoterricola silvestris gen. nov., sp. nov., Mesoterricola sediminis sp. nov., Geothrix oryzae sp. nov., Geothrix edaphica sp. nov., Geothrix rubra sp. nov., and Geothrix limicola sp. nov., six novel members of Acidobacteriota isolated from soils.</title>
        <authorList>
            <person name="Itoh H."/>
            <person name="Sugisawa Y."/>
            <person name="Mise K."/>
            <person name="Xu Z."/>
            <person name="Kuniyasu M."/>
            <person name="Ushijima N."/>
            <person name="Kawano K."/>
            <person name="Kobayashi E."/>
            <person name="Shiratori Y."/>
            <person name="Masuda Y."/>
            <person name="Senoo K."/>
        </authorList>
    </citation>
    <scope>NUCLEOTIDE SEQUENCE</scope>
    <source>
        <strain evidence="2">W786</strain>
    </source>
</reference>
<organism evidence="2 3">
    <name type="scientific">Mesoterricola sediminis</name>
    <dbReference type="NCBI Taxonomy" id="2927980"/>
    <lineage>
        <taxon>Bacteria</taxon>
        <taxon>Pseudomonadati</taxon>
        <taxon>Acidobacteriota</taxon>
        <taxon>Holophagae</taxon>
        <taxon>Holophagales</taxon>
        <taxon>Holophagaceae</taxon>
        <taxon>Mesoterricola</taxon>
    </lineage>
</organism>